<gene>
    <name evidence="2" type="ORF">CVM52_17015</name>
</gene>
<dbReference type="EMBL" id="PGTB01000089">
    <property type="protein sequence ID" value="PJE35482.1"/>
    <property type="molecule type" value="Genomic_DNA"/>
</dbReference>
<keyword evidence="3" id="KW-1185">Reference proteome</keyword>
<dbReference type="PROSITE" id="PS00018">
    <property type="entry name" value="EF_HAND_1"/>
    <property type="match status" value="1"/>
</dbReference>
<feature type="signal peptide" evidence="1">
    <location>
        <begin position="1"/>
        <end position="20"/>
    </location>
</feature>
<dbReference type="InterPro" id="IPR010412">
    <property type="entry name" value="DUF1007"/>
</dbReference>
<accession>A0A2M8IY95</accession>
<dbReference type="InterPro" id="IPR018247">
    <property type="entry name" value="EF_Hand_1_Ca_BS"/>
</dbReference>
<evidence type="ECO:0000313" key="2">
    <source>
        <dbReference type="EMBL" id="PJE35482.1"/>
    </source>
</evidence>
<reference evidence="2 3" key="1">
    <citation type="journal article" date="2018" name="Int. J. Syst. Evol. Microbiol.">
        <title>Pseudooceanicola lipolyticus sp. nov., a marine alphaproteobacterium, reclassification of Oceanicola flagellatus as Pseudooceanicola flagellatus comb. nov. and emended description of the genus Pseudooceanicola.</title>
        <authorList>
            <person name="Huang M.-M."/>
            <person name="Guo L.-L."/>
            <person name="Wu Y.-H."/>
            <person name="Lai Q.-L."/>
            <person name="Shao Z.-Z."/>
            <person name="Wang C.-S."/>
            <person name="Wu M."/>
            <person name="Xu X.-W."/>
        </authorList>
    </citation>
    <scope>NUCLEOTIDE SEQUENCE [LARGE SCALE GENOMIC DNA]</scope>
    <source>
        <strain evidence="2 3">157</strain>
    </source>
</reference>
<dbReference type="Proteomes" id="UP000231553">
    <property type="component" value="Unassembled WGS sequence"/>
</dbReference>
<keyword evidence="1" id="KW-0732">Signal</keyword>
<comment type="caution">
    <text evidence="2">The sequence shown here is derived from an EMBL/GenBank/DDBJ whole genome shotgun (WGS) entry which is preliminary data.</text>
</comment>
<sequence>MPKLTLLPLLAAFLPAPALAHPHIFVETGLRIEVNAQGQLTGIEVTWAYDEFYSMLIVEDNNLDPDHDGHLTPAELEILDGFDMRWIEGFEGDLYVRDANGPVPLGPPQKGGISEENARLITVHSRAVASVPADGLVIKAYDPTFYTAYDLTRGVTVEGPCRVEQTTPDLDAAYSKVDAMMQDLSDEAFPEVGEAFADELRLVCDS</sequence>
<dbReference type="AlphaFoldDB" id="A0A2M8IY95"/>
<evidence type="ECO:0000313" key="3">
    <source>
        <dbReference type="Proteomes" id="UP000231553"/>
    </source>
</evidence>
<organism evidence="2 3">
    <name type="scientific">Pseudooceanicola lipolyticus</name>
    <dbReference type="NCBI Taxonomy" id="2029104"/>
    <lineage>
        <taxon>Bacteria</taxon>
        <taxon>Pseudomonadati</taxon>
        <taxon>Pseudomonadota</taxon>
        <taxon>Alphaproteobacteria</taxon>
        <taxon>Rhodobacterales</taxon>
        <taxon>Paracoccaceae</taxon>
        <taxon>Pseudooceanicola</taxon>
    </lineage>
</organism>
<protein>
    <submittedName>
        <fullName evidence="2">DUF1007 domain-containing protein</fullName>
    </submittedName>
</protein>
<evidence type="ECO:0000256" key="1">
    <source>
        <dbReference type="SAM" id="SignalP"/>
    </source>
</evidence>
<proteinExistence type="predicted"/>
<dbReference type="OrthoDB" id="1679673at2"/>
<name>A0A2M8IY95_9RHOB</name>
<dbReference type="RefSeq" id="WP_100163665.1">
    <property type="nucleotide sequence ID" value="NZ_PGTB01000089.1"/>
</dbReference>
<dbReference type="Pfam" id="PF06226">
    <property type="entry name" value="DUF1007"/>
    <property type="match status" value="1"/>
</dbReference>
<feature type="chain" id="PRO_5014598265" evidence="1">
    <location>
        <begin position="21"/>
        <end position="206"/>
    </location>
</feature>